<dbReference type="PROSITE" id="PS00018">
    <property type="entry name" value="EF_HAND_1"/>
    <property type="match status" value="1"/>
</dbReference>
<evidence type="ECO:0000256" key="5">
    <source>
        <dbReference type="ARBA" id="ARBA00023136"/>
    </source>
</evidence>
<dbReference type="Gene3D" id="1.20.120.350">
    <property type="entry name" value="Voltage-gated potassium channels. Chain C"/>
    <property type="match status" value="1"/>
</dbReference>
<dbReference type="Pfam" id="PF00520">
    <property type="entry name" value="Ion_trans"/>
    <property type="match status" value="1"/>
</dbReference>
<feature type="transmembrane region" description="Helical" evidence="6">
    <location>
        <begin position="169"/>
        <end position="188"/>
    </location>
</feature>
<dbReference type="InterPro" id="IPR005821">
    <property type="entry name" value="Ion_trans_dom"/>
</dbReference>
<dbReference type="EMBL" id="CAMXCT020001182">
    <property type="protein sequence ID" value="CAL1140979.1"/>
    <property type="molecule type" value="Genomic_DNA"/>
</dbReference>
<comment type="subcellular location">
    <subcellularLocation>
        <location evidence="1">Membrane</location>
        <topology evidence="1">Multi-pass membrane protein</topology>
    </subcellularLocation>
</comment>
<dbReference type="InterPro" id="IPR018247">
    <property type="entry name" value="EF_Hand_1_Ca_BS"/>
</dbReference>
<dbReference type="PANTHER" id="PTHR10037">
    <property type="entry name" value="VOLTAGE-GATED CATION CHANNEL CALCIUM AND SODIUM"/>
    <property type="match status" value="1"/>
</dbReference>
<dbReference type="GO" id="GO:0005509">
    <property type="term" value="F:calcium ion binding"/>
    <property type="evidence" value="ECO:0007669"/>
    <property type="project" value="InterPro"/>
</dbReference>
<dbReference type="PROSITE" id="PS50222">
    <property type="entry name" value="EF_HAND_2"/>
    <property type="match status" value="1"/>
</dbReference>
<dbReference type="AlphaFoldDB" id="A0A9P1FS72"/>
<organism evidence="8">
    <name type="scientific">Cladocopium goreaui</name>
    <dbReference type="NCBI Taxonomy" id="2562237"/>
    <lineage>
        <taxon>Eukaryota</taxon>
        <taxon>Sar</taxon>
        <taxon>Alveolata</taxon>
        <taxon>Dinophyceae</taxon>
        <taxon>Suessiales</taxon>
        <taxon>Symbiodiniaceae</taxon>
        <taxon>Cladocopium</taxon>
    </lineage>
</organism>
<dbReference type="Proteomes" id="UP001152797">
    <property type="component" value="Unassembled WGS sequence"/>
</dbReference>
<reference evidence="8" key="1">
    <citation type="submission" date="2022-10" db="EMBL/GenBank/DDBJ databases">
        <authorList>
            <person name="Chen Y."/>
            <person name="Dougan E. K."/>
            <person name="Chan C."/>
            <person name="Rhodes N."/>
            <person name="Thang M."/>
        </authorList>
    </citation>
    <scope>NUCLEOTIDE SEQUENCE</scope>
</reference>
<evidence type="ECO:0000259" key="7">
    <source>
        <dbReference type="PROSITE" id="PS50222"/>
    </source>
</evidence>
<protein>
    <submittedName>
        <fullName evidence="10">Beta-glucosidase</fullName>
    </submittedName>
</protein>
<evidence type="ECO:0000313" key="8">
    <source>
        <dbReference type="EMBL" id="CAI3987604.1"/>
    </source>
</evidence>
<dbReference type="PANTHER" id="PTHR10037:SF62">
    <property type="entry name" value="SODIUM CHANNEL PROTEIN 60E"/>
    <property type="match status" value="1"/>
</dbReference>
<keyword evidence="3" id="KW-0106">Calcium</keyword>
<evidence type="ECO:0000256" key="1">
    <source>
        <dbReference type="ARBA" id="ARBA00004141"/>
    </source>
</evidence>
<dbReference type="OrthoDB" id="440479at2759"/>
<feature type="transmembrane region" description="Helical" evidence="6">
    <location>
        <begin position="208"/>
        <end position="230"/>
    </location>
</feature>
<accession>A0A9P1FS72</accession>
<keyword evidence="4 6" id="KW-1133">Transmembrane helix</keyword>
<dbReference type="EMBL" id="CAMXCT010001182">
    <property type="protein sequence ID" value="CAI3987604.1"/>
    <property type="molecule type" value="Genomic_DNA"/>
</dbReference>
<proteinExistence type="predicted"/>
<sequence length="575" mass="65246">MEDMEHQAPMLSGDLGILQRYLERQFARQNQLLLDLTFEKRPKKATAVMSPMSKSSLAISFSDGDGHYQGSHDPNGALSPRNVHAFLDLPETMTRDLEDQLSMQPGHLIRKEGQRDSSRASFVRHFTLDHHMAAQKMAIRIDNARRRTRQEAIQLEEKDQSWRALSKRFVLSSFVSNFMMAMIVFNAVLLGVEIDISARMGQNDIPSWFGIVNTALVLIFVAEILMKLFALGFNEFWKGEDWIWNAFEFGIVSISVTETIIDYWAQTMTTNGSSSSFRVMRSLRLVRTLRGLRIIRLFRYFSALRGLILSIFSTLSSLLWTLLLLLILFYTFSCIFTQLVTDHCRFQTIDADPDNDINAVPECPKDLAMYWGNVMDSMVTLFKSITGGINWAEAYVPLKQVSLLALSLMNLYIVIGFFTILNVVTGVFVNTAIESASADKDIATLKQMEKRSENMASLIEVFQDIDETHVNQVSIEDLEEAFSQNKMSTFMESLGISTDDVWGLFLLLDADGNGAVDLDEFVTGCMQLRGPAKSLQIAKMSFENKLTRQAIKNLTDQIQDVKHLMVTKVLVREYV</sequence>
<keyword evidence="2 6" id="KW-0812">Transmembrane</keyword>
<gene>
    <name evidence="8" type="ORF">C1SCF055_LOCUS14859</name>
</gene>
<dbReference type="InterPro" id="IPR027359">
    <property type="entry name" value="Volt_channel_dom_sf"/>
</dbReference>
<dbReference type="InterPro" id="IPR002048">
    <property type="entry name" value="EF_hand_dom"/>
</dbReference>
<evidence type="ECO:0000313" key="9">
    <source>
        <dbReference type="EMBL" id="CAL1140979.1"/>
    </source>
</evidence>
<keyword evidence="5 6" id="KW-0472">Membrane</keyword>
<keyword evidence="11" id="KW-1185">Reference proteome</keyword>
<dbReference type="SUPFAM" id="SSF47473">
    <property type="entry name" value="EF-hand"/>
    <property type="match status" value="1"/>
</dbReference>
<evidence type="ECO:0000256" key="4">
    <source>
        <dbReference type="ARBA" id="ARBA00022989"/>
    </source>
</evidence>
<evidence type="ECO:0000313" key="11">
    <source>
        <dbReference type="Proteomes" id="UP001152797"/>
    </source>
</evidence>
<evidence type="ECO:0000256" key="6">
    <source>
        <dbReference type="SAM" id="Phobius"/>
    </source>
</evidence>
<dbReference type="InterPro" id="IPR043203">
    <property type="entry name" value="VGCC_Ca_Na"/>
</dbReference>
<reference evidence="9" key="2">
    <citation type="submission" date="2024-04" db="EMBL/GenBank/DDBJ databases">
        <authorList>
            <person name="Chen Y."/>
            <person name="Shah S."/>
            <person name="Dougan E. K."/>
            <person name="Thang M."/>
            <person name="Chan C."/>
        </authorList>
    </citation>
    <scope>NUCLEOTIDE SEQUENCE [LARGE SCALE GENOMIC DNA]</scope>
</reference>
<dbReference type="SUPFAM" id="SSF81324">
    <property type="entry name" value="Voltage-gated potassium channels"/>
    <property type="match status" value="1"/>
</dbReference>
<evidence type="ECO:0000256" key="3">
    <source>
        <dbReference type="ARBA" id="ARBA00022837"/>
    </source>
</evidence>
<dbReference type="Gene3D" id="1.10.287.70">
    <property type="match status" value="1"/>
</dbReference>
<name>A0A9P1FS72_9DINO</name>
<feature type="domain" description="EF-hand" evidence="7">
    <location>
        <begin position="496"/>
        <end position="531"/>
    </location>
</feature>
<dbReference type="GO" id="GO:0005248">
    <property type="term" value="F:voltage-gated sodium channel activity"/>
    <property type="evidence" value="ECO:0007669"/>
    <property type="project" value="TreeGrafter"/>
</dbReference>
<feature type="transmembrane region" description="Helical" evidence="6">
    <location>
        <begin position="403"/>
        <end position="429"/>
    </location>
</feature>
<dbReference type="InterPro" id="IPR011992">
    <property type="entry name" value="EF-hand-dom_pair"/>
</dbReference>
<evidence type="ECO:0000313" key="10">
    <source>
        <dbReference type="EMBL" id="CAL4774916.1"/>
    </source>
</evidence>
<dbReference type="Gene3D" id="1.10.238.10">
    <property type="entry name" value="EF-hand"/>
    <property type="match status" value="1"/>
</dbReference>
<evidence type="ECO:0000256" key="2">
    <source>
        <dbReference type="ARBA" id="ARBA00022692"/>
    </source>
</evidence>
<dbReference type="EMBL" id="CAMXCT030001182">
    <property type="protein sequence ID" value="CAL4774916.1"/>
    <property type="molecule type" value="Genomic_DNA"/>
</dbReference>
<comment type="caution">
    <text evidence="8">The sequence shown here is derived from an EMBL/GenBank/DDBJ whole genome shotgun (WGS) entry which is preliminary data.</text>
</comment>
<dbReference type="GO" id="GO:0001518">
    <property type="term" value="C:voltage-gated sodium channel complex"/>
    <property type="evidence" value="ECO:0007669"/>
    <property type="project" value="TreeGrafter"/>
</dbReference>